<dbReference type="PANTHER" id="PTHR16441">
    <property type="entry name" value="FIDIPIDINE"/>
    <property type="match status" value="1"/>
</dbReference>
<gene>
    <name evidence="2" type="ORF">WUBG_12563</name>
</gene>
<protein>
    <recommendedName>
        <fullName evidence="1">CCDC93 N-terminal domain-containing protein</fullName>
    </recommendedName>
</protein>
<organism evidence="2 3">
    <name type="scientific">Wuchereria bancrofti</name>
    <dbReference type="NCBI Taxonomy" id="6293"/>
    <lineage>
        <taxon>Eukaryota</taxon>
        <taxon>Metazoa</taxon>
        <taxon>Ecdysozoa</taxon>
        <taxon>Nematoda</taxon>
        <taxon>Chromadorea</taxon>
        <taxon>Rhabditida</taxon>
        <taxon>Spirurina</taxon>
        <taxon>Spiruromorpha</taxon>
        <taxon>Filarioidea</taxon>
        <taxon>Onchocercidae</taxon>
        <taxon>Wuchereria</taxon>
    </lineage>
</organism>
<feature type="domain" description="CCDC93 N-terminal" evidence="1">
    <location>
        <begin position="19"/>
        <end position="55"/>
    </location>
</feature>
<sequence length="55" mass="6320">MYILIGSPNSLLDLISFRALTEKVVEVLPQLKCPYTIEPYQIQGLDYIHIFPVVQ</sequence>
<evidence type="ECO:0000313" key="2">
    <source>
        <dbReference type="EMBL" id="EJW76529.1"/>
    </source>
</evidence>
<reference evidence="3" key="1">
    <citation type="submission" date="2012-08" db="EMBL/GenBank/DDBJ databases">
        <title>The Genome Sequence of Wuchereria bancrofti.</title>
        <authorList>
            <person name="Nutman T.B."/>
            <person name="Fink D.L."/>
            <person name="Russ C."/>
            <person name="Young S."/>
            <person name="Zeng Q."/>
            <person name="Koehrsen M."/>
            <person name="Alvarado L."/>
            <person name="Berlin A."/>
            <person name="Chapman S.B."/>
            <person name="Chen Z."/>
            <person name="Freedman E."/>
            <person name="Gellesch M."/>
            <person name="Goldberg J."/>
            <person name="Griggs A."/>
            <person name="Gujja S."/>
            <person name="Heilman E.R."/>
            <person name="Heiman D."/>
            <person name="Hepburn T."/>
            <person name="Howarth C."/>
            <person name="Jen D."/>
            <person name="Larson L."/>
            <person name="Lewis B."/>
            <person name="Mehta T."/>
            <person name="Park D."/>
            <person name="Pearson M."/>
            <person name="Roberts A."/>
            <person name="Saif S."/>
            <person name="Shea T."/>
            <person name="Shenoy N."/>
            <person name="Sisk P."/>
            <person name="Stolte C."/>
            <person name="Sykes S."/>
            <person name="Walk T."/>
            <person name="White J."/>
            <person name="Yandava C."/>
            <person name="Haas B."/>
            <person name="Henn M.R."/>
            <person name="Nusbaum C."/>
            <person name="Birren B."/>
        </authorList>
    </citation>
    <scope>NUCLEOTIDE SEQUENCE [LARGE SCALE GENOMIC DNA]</scope>
    <source>
        <strain evidence="3">NA</strain>
    </source>
</reference>
<dbReference type="Pfam" id="PF21673">
    <property type="entry name" value="CCDC93_N"/>
    <property type="match status" value="1"/>
</dbReference>
<evidence type="ECO:0000259" key="1">
    <source>
        <dbReference type="Pfam" id="PF21673"/>
    </source>
</evidence>
<dbReference type="Proteomes" id="UP000004810">
    <property type="component" value="Unassembled WGS sequence"/>
</dbReference>
<name>J9EML7_WUCBA</name>
<dbReference type="EMBL" id="ADBV01008951">
    <property type="protein sequence ID" value="EJW76529.1"/>
    <property type="molecule type" value="Genomic_DNA"/>
</dbReference>
<dbReference type="AlphaFoldDB" id="J9EML7"/>
<dbReference type="InterPro" id="IPR048747">
    <property type="entry name" value="CCDC93_N"/>
</dbReference>
<proteinExistence type="predicted"/>
<dbReference type="PANTHER" id="PTHR16441:SF0">
    <property type="entry name" value="COILED-COIL DOMAIN-CONTAINING PROTEIN 93"/>
    <property type="match status" value="1"/>
</dbReference>
<accession>J9EML7</accession>
<dbReference type="GO" id="GO:0006893">
    <property type="term" value="P:Golgi to plasma membrane transport"/>
    <property type="evidence" value="ECO:0007669"/>
    <property type="project" value="TreeGrafter"/>
</dbReference>
<feature type="non-terminal residue" evidence="2">
    <location>
        <position position="55"/>
    </location>
</feature>
<comment type="caution">
    <text evidence="2">The sequence shown here is derived from an EMBL/GenBank/DDBJ whole genome shotgun (WGS) entry which is preliminary data.</text>
</comment>
<evidence type="ECO:0000313" key="3">
    <source>
        <dbReference type="Proteomes" id="UP000004810"/>
    </source>
</evidence>
<dbReference type="InterPro" id="IPR039116">
    <property type="entry name" value="CCDC93"/>
</dbReference>